<reference evidence="3" key="1">
    <citation type="journal article" date="2013" name="Proc. Natl. Acad. Sci. U.S.A.">
        <title>Genome structure and metabolic features in the red seaweed Chondrus crispus shed light on evolution of the Archaeplastida.</title>
        <authorList>
            <person name="Collen J."/>
            <person name="Porcel B."/>
            <person name="Carre W."/>
            <person name="Ball S.G."/>
            <person name="Chaparro C."/>
            <person name="Tonon T."/>
            <person name="Barbeyron T."/>
            <person name="Michel G."/>
            <person name="Noel B."/>
            <person name="Valentin K."/>
            <person name="Elias M."/>
            <person name="Artiguenave F."/>
            <person name="Arun A."/>
            <person name="Aury J.M."/>
            <person name="Barbosa-Neto J.F."/>
            <person name="Bothwell J.H."/>
            <person name="Bouget F.Y."/>
            <person name="Brillet L."/>
            <person name="Cabello-Hurtado F."/>
            <person name="Capella-Gutierrez S."/>
            <person name="Charrier B."/>
            <person name="Cladiere L."/>
            <person name="Cock J.M."/>
            <person name="Coelho S.M."/>
            <person name="Colleoni C."/>
            <person name="Czjzek M."/>
            <person name="Da Silva C."/>
            <person name="Delage L."/>
            <person name="Denoeud F."/>
            <person name="Deschamps P."/>
            <person name="Dittami S.M."/>
            <person name="Gabaldon T."/>
            <person name="Gachon C.M."/>
            <person name="Groisillier A."/>
            <person name="Herve C."/>
            <person name="Jabbari K."/>
            <person name="Katinka M."/>
            <person name="Kloareg B."/>
            <person name="Kowalczyk N."/>
            <person name="Labadie K."/>
            <person name="Leblanc C."/>
            <person name="Lopez P.J."/>
            <person name="McLachlan D.H."/>
            <person name="Meslet-Cladiere L."/>
            <person name="Moustafa A."/>
            <person name="Nehr Z."/>
            <person name="Nyvall Collen P."/>
            <person name="Panaud O."/>
            <person name="Partensky F."/>
            <person name="Poulain J."/>
            <person name="Rensing S.A."/>
            <person name="Rousvoal S."/>
            <person name="Samson G."/>
            <person name="Symeonidi A."/>
            <person name="Weissenbach J."/>
            <person name="Zambounis A."/>
            <person name="Wincker P."/>
            <person name="Boyen C."/>
        </authorList>
    </citation>
    <scope>NUCLEOTIDE SEQUENCE [LARGE SCALE GENOMIC DNA]</scope>
    <source>
        <strain evidence="3">cv. Stackhouse</strain>
    </source>
</reference>
<organism evidence="2 3">
    <name type="scientific">Chondrus crispus</name>
    <name type="common">Carrageen Irish moss</name>
    <name type="synonym">Polymorpha crispa</name>
    <dbReference type="NCBI Taxonomy" id="2769"/>
    <lineage>
        <taxon>Eukaryota</taxon>
        <taxon>Rhodophyta</taxon>
        <taxon>Florideophyceae</taxon>
        <taxon>Rhodymeniophycidae</taxon>
        <taxon>Gigartinales</taxon>
        <taxon>Gigartinaceae</taxon>
        <taxon>Chondrus</taxon>
    </lineage>
</organism>
<evidence type="ECO:0000313" key="3">
    <source>
        <dbReference type="Proteomes" id="UP000012073"/>
    </source>
</evidence>
<keyword evidence="3" id="KW-1185">Reference proteome</keyword>
<dbReference type="KEGG" id="ccp:CHC_T00009488001"/>
<gene>
    <name evidence="2" type="ORF">CHC_T00009488001</name>
</gene>
<evidence type="ECO:0000256" key="1">
    <source>
        <dbReference type="SAM" id="Phobius"/>
    </source>
</evidence>
<dbReference type="GeneID" id="17324204"/>
<evidence type="ECO:0000313" key="2">
    <source>
        <dbReference type="EMBL" id="CDF36670.1"/>
    </source>
</evidence>
<name>R7QGX1_CHOCR</name>
<dbReference type="InterPro" id="IPR011990">
    <property type="entry name" value="TPR-like_helical_dom_sf"/>
</dbReference>
<feature type="transmembrane region" description="Helical" evidence="1">
    <location>
        <begin position="81"/>
        <end position="100"/>
    </location>
</feature>
<accession>R7QGX1</accession>
<keyword evidence="1" id="KW-0472">Membrane</keyword>
<sequence length="104" mass="11589">MFNLAVVLRDGGDGVAQNSARAVELYEYLIEELDDIQAMVHLGFLLLKEGAERLERSVVRAFELFGRAIWEGRSGGTTCQLVFLMICSFSFAIACFSLLLQCMC</sequence>
<dbReference type="AlphaFoldDB" id="R7QGX1"/>
<dbReference type="Gramene" id="CDF36670">
    <property type="protein sequence ID" value="CDF36670"/>
    <property type="gene ID" value="CHC_T00009488001"/>
</dbReference>
<protein>
    <submittedName>
        <fullName evidence="2">Sel1-repeat containing protein</fullName>
    </submittedName>
</protein>
<dbReference type="PhylomeDB" id="R7QGX1"/>
<dbReference type="RefSeq" id="XP_005716489.1">
    <property type="nucleotide sequence ID" value="XM_005716432.1"/>
</dbReference>
<dbReference type="EMBL" id="HG001795">
    <property type="protein sequence ID" value="CDF36670.1"/>
    <property type="molecule type" value="Genomic_DNA"/>
</dbReference>
<keyword evidence="1" id="KW-1133">Transmembrane helix</keyword>
<keyword evidence="1" id="KW-0812">Transmembrane</keyword>
<dbReference type="Gene3D" id="1.25.40.10">
    <property type="entry name" value="Tetratricopeptide repeat domain"/>
    <property type="match status" value="1"/>
</dbReference>
<dbReference type="Proteomes" id="UP000012073">
    <property type="component" value="Unassembled WGS sequence"/>
</dbReference>
<proteinExistence type="predicted"/>
<dbReference type="SUPFAM" id="SSF81901">
    <property type="entry name" value="HCP-like"/>
    <property type="match status" value="1"/>
</dbReference>